<protein>
    <recommendedName>
        <fullName evidence="4">DUF4386 family protein</fullName>
    </recommendedName>
</protein>
<dbReference type="AlphaFoldDB" id="A0A7W8ACE0"/>
<feature type="transmembrane region" description="Helical" evidence="1">
    <location>
        <begin position="77"/>
        <end position="104"/>
    </location>
</feature>
<organism evidence="2 3">
    <name type="scientific">Nonomuraea endophytica</name>
    <dbReference type="NCBI Taxonomy" id="714136"/>
    <lineage>
        <taxon>Bacteria</taxon>
        <taxon>Bacillati</taxon>
        <taxon>Actinomycetota</taxon>
        <taxon>Actinomycetes</taxon>
        <taxon>Streptosporangiales</taxon>
        <taxon>Streptosporangiaceae</taxon>
        <taxon>Nonomuraea</taxon>
    </lineage>
</organism>
<evidence type="ECO:0008006" key="4">
    <source>
        <dbReference type="Google" id="ProtNLM"/>
    </source>
</evidence>
<evidence type="ECO:0000256" key="1">
    <source>
        <dbReference type="SAM" id="Phobius"/>
    </source>
</evidence>
<gene>
    <name evidence="2" type="ORF">HNR40_009207</name>
</gene>
<feature type="transmembrane region" description="Helical" evidence="1">
    <location>
        <begin position="124"/>
        <end position="148"/>
    </location>
</feature>
<sequence length="216" mass="22989">MTKRTSVASLGIGAGAGFAALALVYLVVLTVMMARGLPFPPREPFATTFHVIMMLAVLVMVPLWCAIHLATPANKQAYTLVSLVFIVMHAVVVCANRFLALTMVRQSPGLGRTAGLEWFQPYGWPSLTFAFEILGWGVFFSLACLFLVPAFRLERRIATTFAAMGVLSLGGALGLLVNSTALMGAIAPLAWGLGPAVAAVLVMIWLRAQSHDPGAT</sequence>
<keyword evidence="1" id="KW-1133">Transmembrane helix</keyword>
<reference evidence="2 3" key="1">
    <citation type="submission" date="2020-08" db="EMBL/GenBank/DDBJ databases">
        <title>Genomic Encyclopedia of Type Strains, Phase IV (KMG-IV): sequencing the most valuable type-strain genomes for metagenomic binning, comparative biology and taxonomic classification.</title>
        <authorList>
            <person name="Goeker M."/>
        </authorList>
    </citation>
    <scope>NUCLEOTIDE SEQUENCE [LARGE SCALE GENOMIC DNA]</scope>
    <source>
        <strain evidence="2 3">DSM 45385</strain>
    </source>
</reference>
<evidence type="ECO:0000313" key="2">
    <source>
        <dbReference type="EMBL" id="MBB5083702.1"/>
    </source>
</evidence>
<comment type="caution">
    <text evidence="2">The sequence shown here is derived from an EMBL/GenBank/DDBJ whole genome shotgun (WGS) entry which is preliminary data.</text>
</comment>
<feature type="transmembrane region" description="Helical" evidence="1">
    <location>
        <begin position="48"/>
        <end position="70"/>
    </location>
</feature>
<name>A0A7W8ACE0_9ACTN</name>
<keyword evidence="3" id="KW-1185">Reference proteome</keyword>
<feature type="transmembrane region" description="Helical" evidence="1">
    <location>
        <begin position="160"/>
        <end position="179"/>
    </location>
</feature>
<dbReference type="RefSeq" id="WP_184973043.1">
    <property type="nucleotide sequence ID" value="NZ_JACHIN010000018.1"/>
</dbReference>
<evidence type="ECO:0000313" key="3">
    <source>
        <dbReference type="Proteomes" id="UP000568380"/>
    </source>
</evidence>
<proteinExistence type="predicted"/>
<keyword evidence="1" id="KW-0472">Membrane</keyword>
<accession>A0A7W8ACE0</accession>
<dbReference type="Proteomes" id="UP000568380">
    <property type="component" value="Unassembled WGS sequence"/>
</dbReference>
<keyword evidence="1" id="KW-0812">Transmembrane</keyword>
<dbReference type="EMBL" id="JACHIN010000018">
    <property type="protein sequence ID" value="MBB5083702.1"/>
    <property type="molecule type" value="Genomic_DNA"/>
</dbReference>
<feature type="transmembrane region" description="Helical" evidence="1">
    <location>
        <begin position="7"/>
        <end position="28"/>
    </location>
</feature>
<feature type="transmembrane region" description="Helical" evidence="1">
    <location>
        <begin position="185"/>
        <end position="206"/>
    </location>
</feature>